<feature type="compositionally biased region" description="Basic and acidic residues" evidence="1">
    <location>
        <begin position="856"/>
        <end position="880"/>
    </location>
</feature>
<proteinExistence type="predicted"/>
<feature type="region of interest" description="Disordered" evidence="1">
    <location>
        <begin position="856"/>
        <end position="936"/>
    </location>
</feature>
<feature type="compositionally biased region" description="Gly residues" evidence="1">
    <location>
        <begin position="905"/>
        <end position="916"/>
    </location>
</feature>
<feature type="compositionally biased region" description="Polar residues" evidence="1">
    <location>
        <begin position="773"/>
        <end position="786"/>
    </location>
</feature>
<gene>
    <name evidence="2" type="ORF">TCIL3000_0_45990</name>
</gene>
<keyword evidence="3" id="KW-1185">Reference proteome</keyword>
<dbReference type="Proteomes" id="UP000000702">
    <property type="component" value="Unassembled WGS sequence"/>
</dbReference>
<organism evidence="2 3">
    <name type="scientific">Trypanosoma congolense (strain IL3000)</name>
    <dbReference type="NCBI Taxonomy" id="1068625"/>
    <lineage>
        <taxon>Eukaryota</taxon>
        <taxon>Discoba</taxon>
        <taxon>Euglenozoa</taxon>
        <taxon>Kinetoplastea</taxon>
        <taxon>Metakinetoplastina</taxon>
        <taxon>Trypanosomatida</taxon>
        <taxon>Trypanosomatidae</taxon>
        <taxon>Trypanosoma</taxon>
        <taxon>Nannomonas</taxon>
    </lineage>
</organism>
<reference evidence="3" key="1">
    <citation type="submission" date="2011-07" db="EMBL/GenBank/DDBJ databases">
        <title>Divergent evolution of antigenic variation in African trypanosomes.</title>
        <authorList>
            <person name="Jackson A.P."/>
            <person name="Berry A."/>
            <person name="Allison H.C."/>
            <person name="Burton P."/>
            <person name="Anderson J."/>
            <person name="Aslett M."/>
            <person name="Brown R."/>
            <person name="Corton N."/>
            <person name="Harris D."/>
            <person name="Hauser H."/>
            <person name="Gamble J."/>
            <person name="Gilderthorp R."/>
            <person name="McQuillan J."/>
            <person name="Quail M.A."/>
            <person name="Sanders M."/>
            <person name="Van Tonder A."/>
            <person name="Ginger M.L."/>
            <person name="Donelson J.E."/>
            <person name="Field M.C."/>
            <person name="Barry J.D."/>
            <person name="Berriman M."/>
            <person name="Hertz-Fowler C."/>
        </authorList>
    </citation>
    <scope>NUCLEOTIDE SEQUENCE [LARGE SCALE GENOMIC DNA]</scope>
    <source>
        <strain evidence="3">IL3000</strain>
    </source>
</reference>
<reference evidence="2 3" key="2">
    <citation type="journal article" date="2012" name="Proc. Natl. Acad. Sci. U.S.A.">
        <title>Antigenic diversity is generated by distinct evolutionary mechanisms in African trypanosome species.</title>
        <authorList>
            <person name="Jackson A.P."/>
            <person name="Berry A."/>
            <person name="Aslett M."/>
            <person name="Allison H.C."/>
            <person name="Burton P."/>
            <person name="Vavrova-Anderson J."/>
            <person name="Brown R."/>
            <person name="Browne H."/>
            <person name="Corton N."/>
            <person name="Hauser H."/>
            <person name="Gamble J."/>
            <person name="Gilderthorp R."/>
            <person name="Marcello L."/>
            <person name="McQuillan J."/>
            <person name="Otto T.D."/>
            <person name="Quail M.A."/>
            <person name="Sanders M.J."/>
            <person name="van Tonder A."/>
            <person name="Ginger M.L."/>
            <person name="Field M.C."/>
            <person name="Barry J.D."/>
            <person name="Hertz-Fowler C."/>
            <person name="Berriman M."/>
        </authorList>
    </citation>
    <scope>NUCLEOTIDE SEQUENCE [LARGE SCALE GENOMIC DNA]</scope>
    <source>
        <strain evidence="2 3">IL3000</strain>
    </source>
</reference>
<evidence type="ECO:0000313" key="3">
    <source>
        <dbReference type="Proteomes" id="UP000000702"/>
    </source>
</evidence>
<protein>
    <submittedName>
        <fullName evidence="2">WGS project CAEQ00000000 data, annotated contig 1871</fullName>
    </submittedName>
</protein>
<name>F9W9K7_TRYCI</name>
<feature type="region of interest" description="Disordered" evidence="1">
    <location>
        <begin position="463"/>
        <end position="503"/>
    </location>
</feature>
<feature type="compositionally biased region" description="Polar residues" evidence="1">
    <location>
        <begin position="471"/>
        <end position="483"/>
    </location>
</feature>
<feature type="region of interest" description="Disordered" evidence="1">
    <location>
        <begin position="1"/>
        <end position="23"/>
    </location>
</feature>
<dbReference type="EMBL" id="CAEQ01001320">
    <property type="protein sequence ID" value="CCD13909.1"/>
    <property type="molecule type" value="Genomic_DNA"/>
</dbReference>
<evidence type="ECO:0000313" key="2">
    <source>
        <dbReference type="EMBL" id="CCD13909.1"/>
    </source>
</evidence>
<dbReference type="VEuPathDB" id="TriTrypDB:TcIL3000_0_45990"/>
<sequence>MTEHLRRELADPQRREKALAEDKHPQIACTTSAAMLGRSSLYYTSPNACNNFVAVAANGGASASSTGRISKHLASVGGVGAGRRASAAGRQPLPTAASAVGYAAVPPAASSVSFKRTPSSMAARLVPAEPPASLPRRYPSSSVRGVGVSQSRTAVGTAQLRTRLPFASSESSTNAAVCEGGVQSALSTESYRGVRVSAMVVSPRGATMIPRGVGSSQAVAPASSRFPLVPISPRMPAISSSRVPLGAIRRGGDSHDGIRTERCSIGPSSLSVSACTAVVRSERPVASAAVAPGAAKPFAAATARVTSTASSKVAFNAKLTTTTSMAPVRAVDRSINKAVSTRATGGTVTGRVFSVPVAAYRTLVTEKRNDELVPRKLSFDDESLPSEGGDSGGPGCDPQPSDDKTVALPVECEGTSSTAPVQTQRERLRAISTPAQLRVRWPETGSIPAPAASAAVCREGTDGDCDGKGDASNSLKDTMTEASGSPKDEGTLANGGVGEENPVRKRPNMLQKQCYVGSPVGDSGQKPFIRHSVRGVDSGRAKLSVMPSLATLRDHMFYSALRPSYDMWSGRSNRPTTQVKISRCNSTGSLRSQQGEADSVVRRRNLDSETIRSCSINTASCRGIATVTSSLLPPPAVSARFERASQHPIHPASQRLRSCVDSPLSDDVVTSNTSISRSTNIPTDRFKVSTATSADGRLTRFRSVGSRLPTVPEVRGPPFTPVKPVSCTVPSGRRASDSLAGTSRLRSSRSLPNECGQPCRSGRRGGEVGTAASPFQSPGGTGSQRSKYLRCPGRRDFYNCTTATSPSVRAATASPRRLRLEDTKVACHSGEDMASDDGANKPASVLLRLRNVLEQRSRKVRESKQEHEKSVSVDGSRIDRGSSQINTEQKQQGQQQQQRLYNIGSGSGSGSGGGRCGVSSSDTPGDMTERAEKSIERCNEDASPSFCGVHRGDGQRWIQPQHDKSYELDRRVAYGSIRRTREVVGEAAPFFGGNNRVSVGAGVATNNRVNSIQAATVSRRLRERADLGITGYEADDSDESDWDGEDSWWFFDYYWSGPPVVVPPPPFVPPLNLDHLRVENDVTALTKYAIPLPTAVSLCDGDPLMFEFSSPTAVATDSSGRNSSTQLLHDAAHLPVDCADGSRRRNVCIKLLLLEAAERRMRRLQVQEEAEDRKDLMQLMARRHGR</sequence>
<feature type="compositionally biased region" description="Low complexity" evidence="1">
    <location>
        <begin position="889"/>
        <end position="898"/>
    </location>
</feature>
<feature type="compositionally biased region" description="Polar residues" evidence="1">
    <location>
        <begin position="739"/>
        <end position="751"/>
    </location>
</feature>
<feature type="region of interest" description="Disordered" evidence="1">
    <location>
        <begin position="712"/>
        <end position="788"/>
    </location>
</feature>
<feature type="region of interest" description="Disordered" evidence="1">
    <location>
        <begin position="374"/>
        <end position="406"/>
    </location>
</feature>
<feature type="compositionally biased region" description="Basic and acidic residues" evidence="1">
    <location>
        <begin position="927"/>
        <end position="936"/>
    </location>
</feature>
<dbReference type="AlphaFoldDB" id="F9W9K7"/>
<comment type="caution">
    <text evidence="2">The sequence shown here is derived from an EMBL/GenBank/DDBJ whole genome shotgun (WGS) entry which is preliminary data.</text>
</comment>
<dbReference type="OMA" id="EDSWWFF"/>
<accession>F9W9K7</accession>
<evidence type="ECO:0000256" key="1">
    <source>
        <dbReference type="SAM" id="MobiDB-lite"/>
    </source>
</evidence>